<comment type="caution">
    <text evidence="2">The sequence shown here is derived from an EMBL/GenBank/DDBJ whole genome shotgun (WGS) entry which is preliminary data.</text>
</comment>
<dbReference type="AlphaFoldDB" id="A0A2A6FTR1"/>
<feature type="region of interest" description="Disordered" evidence="1">
    <location>
        <begin position="177"/>
        <end position="211"/>
    </location>
</feature>
<sequence>MCRALLPISSVLRSRRLVRIVRDARPAPCPVDSSLVTAQNSPFRINIHDLTNRPGQMREHRTIASAPEQWGAGLVVVQQGAEVAVSLRCESVHEGILVTAELGTTATGECGRCLAEITLPLRVEFQELFAYHSGEAVECEVHDDHVDCETLIRDAIVLALPFQPVCQPDCLGLDPETGQRREPHHVSAVQHDPRWDALSGFAASPDQEKER</sequence>
<proteinExistence type="predicted"/>
<organism evidence="2 3">
    <name type="scientific">Candidatus Lumbricidiphila eiseniae</name>
    <dbReference type="NCBI Taxonomy" id="1969409"/>
    <lineage>
        <taxon>Bacteria</taxon>
        <taxon>Bacillati</taxon>
        <taxon>Actinomycetota</taxon>
        <taxon>Actinomycetes</taxon>
        <taxon>Micrococcales</taxon>
        <taxon>Microbacteriaceae</taxon>
        <taxon>Candidatus Lumbricidiphila</taxon>
    </lineage>
</organism>
<evidence type="ECO:0000313" key="3">
    <source>
        <dbReference type="Proteomes" id="UP000219994"/>
    </source>
</evidence>
<evidence type="ECO:0000313" key="2">
    <source>
        <dbReference type="EMBL" id="PDQ36038.1"/>
    </source>
</evidence>
<reference evidence="3" key="1">
    <citation type="submission" date="2017-03" db="EMBL/GenBank/DDBJ databases">
        <authorList>
            <person name="Lund M.B."/>
        </authorList>
    </citation>
    <scope>NUCLEOTIDE SEQUENCE [LARGE SCALE GENOMIC DNA]</scope>
</reference>
<protein>
    <recommendedName>
        <fullName evidence="4">DUF177 domain-containing protein</fullName>
    </recommendedName>
</protein>
<accession>A0A2A6FTR1</accession>
<dbReference type="Pfam" id="PF02620">
    <property type="entry name" value="YceD"/>
    <property type="match status" value="1"/>
</dbReference>
<evidence type="ECO:0008006" key="4">
    <source>
        <dbReference type="Google" id="ProtNLM"/>
    </source>
</evidence>
<dbReference type="EMBL" id="NAEP01000023">
    <property type="protein sequence ID" value="PDQ36038.1"/>
    <property type="molecule type" value="Genomic_DNA"/>
</dbReference>
<dbReference type="Proteomes" id="UP000219994">
    <property type="component" value="Unassembled WGS sequence"/>
</dbReference>
<dbReference type="InterPro" id="IPR003772">
    <property type="entry name" value="YceD"/>
</dbReference>
<evidence type="ECO:0000256" key="1">
    <source>
        <dbReference type="SAM" id="MobiDB-lite"/>
    </source>
</evidence>
<name>A0A2A6FTR1_9MICO</name>
<feature type="compositionally biased region" description="Basic and acidic residues" evidence="1">
    <location>
        <begin position="177"/>
        <end position="195"/>
    </location>
</feature>
<gene>
    <name evidence="2" type="ORF">B5766_02540</name>
</gene>